<dbReference type="GO" id="GO:0006260">
    <property type="term" value="P:DNA replication"/>
    <property type="evidence" value="ECO:0007669"/>
    <property type="project" value="TreeGrafter"/>
</dbReference>
<dbReference type="GO" id="GO:0005657">
    <property type="term" value="C:replication fork"/>
    <property type="evidence" value="ECO:0007669"/>
    <property type="project" value="TreeGrafter"/>
</dbReference>
<dbReference type="EMBL" id="KQ421460">
    <property type="protein sequence ID" value="KOF77409.1"/>
    <property type="molecule type" value="Genomic_DNA"/>
</dbReference>
<dbReference type="PANTHER" id="PTHR23274">
    <property type="entry name" value="DNA HELICASE-RELATED"/>
    <property type="match status" value="1"/>
</dbReference>
<dbReference type="PANTHER" id="PTHR23274:SF51">
    <property type="entry name" value="OS03G0423850 PROTEIN"/>
    <property type="match status" value="1"/>
</dbReference>
<evidence type="ECO:0000313" key="1">
    <source>
        <dbReference type="EMBL" id="KOF77409.1"/>
    </source>
</evidence>
<evidence type="ECO:0008006" key="2">
    <source>
        <dbReference type="Google" id="ProtNLM"/>
    </source>
</evidence>
<proteinExistence type="predicted"/>
<reference evidence="1" key="1">
    <citation type="submission" date="2015-07" db="EMBL/GenBank/DDBJ databases">
        <title>MeaNS - Measles Nucleotide Surveillance Program.</title>
        <authorList>
            <person name="Tran T."/>
            <person name="Druce J."/>
        </authorList>
    </citation>
    <scope>NUCLEOTIDE SEQUENCE</scope>
    <source>
        <strain evidence="1">UCB-OBI-ISO-001</strain>
        <tissue evidence="1">Gonad</tissue>
    </source>
</reference>
<feature type="non-terminal residue" evidence="1">
    <location>
        <position position="1"/>
    </location>
</feature>
<dbReference type="STRING" id="37653.A0A0L8GKL3"/>
<name>A0A0L8GKL3_OCTBM</name>
<organism evidence="1">
    <name type="scientific">Octopus bimaculoides</name>
    <name type="common">California two-spotted octopus</name>
    <dbReference type="NCBI Taxonomy" id="37653"/>
    <lineage>
        <taxon>Eukaryota</taxon>
        <taxon>Metazoa</taxon>
        <taxon>Spiralia</taxon>
        <taxon>Lophotrochozoa</taxon>
        <taxon>Mollusca</taxon>
        <taxon>Cephalopoda</taxon>
        <taxon>Coleoidea</taxon>
        <taxon>Octopodiformes</taxon>
        <taxon>Octopoda</taxon>
        <taxon>Incirrata</taxon>
        <taxon>Octopodidae</taxon>
        <taxon>Octopus</taxon>
    </lineage>
</organism>
<sequence>TDKVLTDDSAEAERYLLEFLNSLTPSGVPPHKLSVKSGSIAIFLRKISTQNITRLEVVAIHQHSVEASLISGSLIGRRGLIPRIKLAPSDLYMQFTLRRTQSPVRLSYAMTINKSQRQTFEKVGDCSYLSQCSVTGS</sequence>
<accession>A0A0L8GKL3</accession>
<protein>
    <recommendedName>
        <fullName evidence="2">ATP-dependent DNA helicase</fullName>
    </recommendedName>
</protein>
<gene>
    <name evidence="1" type="ORF">OCBIM_22032146mg</name>
</gene>
<dbReference type="AlphaFoldDB" id="A0A0L8GKL3"/>
<feature type="non-terminal residue" evidence="1">
    <location>
        <position position="137"/>
    </location>
</feature>